<accession>A0A7Y9IVQ2</accession>
<comment type="caution">
    <text evidence="1">The sequence shown here is derived from an EMBL/GenBank/DDBJ whole genome shotgun (WGS) entry which is preliminary data.</text>
</comment>
<dbReference type="RefSeq" id="WP_179587602.1">
    <property type="nucleotide sequence ID" value="NZ_BMXQ01000001.1"/>
</dbReference>
<sequence>MQTPSPEALLAILQEYPTGVSLPRLSKRLGERASVVLRALALMGDGFGNRRGPGWVRVEQTDGVWNITITPAGRQALQQP</sequence>
<keyword evidence="2" id="KW-1185">Reference proteome</keyword>
<evidence type="ECO:0000313" key="1">
    <source>
        <dbReference type="EMBL" id="NYE83838.1"/>
    </source>
</evidence>
<dbReference type="Proteomes" id="UP000542125">
    <property type="component" value="Unassembled WGS sequence"/>
</dbReference>
<reference evidence="1 2" key="1">
    <citation type="submission" date="2020-07" db="EMBL/GenBank/DDBJ databases">
        <title>Genomic Encyclopedia of Type Strains, Phase IV (KMG-V): Genome sequencing to study the core and pangenomes of soil and plant-associated prokaryotes.</title>
        <authorList>
            <person name="Whitman W."/>
        </authorList>
    </citation>
    <scope>NUCLEOTIDE SEQUENCE [LARGE SCALE GENOMIC DNA]</scope>
    <source>
        <strain evidence="1 2">SAS40</strain>
    </source>
</reference>
<dbReference type="InterPro" id="IPR036388">
    <property type="entry name" value="WH-like_DNA-bd_sf"/>
</dbReference>
<dbReference type="SUPFAM" id="SSF46785">
    <property type="entry name" value="Winged helix' DNA-binding domain"/>
    <property type="match status" value="1"/>
</dbReference>
<dbReference type="Gene3D" id="1.10.10.10">
    <property type="entry name" value="Winged helix-like DNA-binding domain superfamily/Winged helix DNA-binding domain"/>
    <property type="match status" value="1"/>
</dbReference>
<dbReference type="AlphaFoldDB" id="A0A7Y9IVQ2"/>
<name>A0A7Y9IVQ2_9BURK</name>
<proteinExistence type="predicted"/>
<evidence type="ECO:0000313" key="2">
    <source>
        <dbReference type="Proteomes" id="UP000542125"/>
    </source>
</evidence>
<protein>
    <submittedName>
        <fullName evidence="1">FdhD protein</fullName>
    </submittedName>
</protein>
<dbReference type="EMBL" id="JACBYR010000001">
    <property type="protein sequence ID" value="NYE83838.1"/>
    <property type="molecule type" value="Genomic_DNA"/>
</dbReference>
<gene>
    <name evidence="1" type="ORF">FHW18_003109</name>
</gene>
<dbReference type="InterPro" id="IPR036390">
    <property type="entry name" value="WH_DNA-bd_sf"/>
</dbReference>
<organism evidence="1 2">
    <name type="scientific">Pigmentiphaga litoralis</name>
    <dbReference type="NCBI Taxonomy" id="516702"/>
    <lineage>
        <taxon>Bacteria</taxon>
        <taxon>Pseudomonadati</taxon>
        <taxon>Pseudomonadota</taxon>
        <taxon>Betaproteobacteria</taxon>
        <taxon>Burkholderiales</taxon>
        <taxon>Alcaligenaceae</taxon>
        <taxon>Pigmentiphaga</taxon>
    </lineage>
</organism>